<gene>
    <name evidence="7" type="ORF">FB471_2347</name>
</gene>
<dbReference type="GO" id="GO:0006352">
    <property type="term" value="P:DNA-templated transcription initiation"/>
    <property type="evidence" value="ECO:0007669"/>
    <property type="project" value="InterPro"/>
</dbReference>
<dbReference type="InterPro" id="IPR013324">
    <property type="entry name" value="RNA_pol_sigma_r3/r4-like"/>
</dbReference>
<dbReference type="PANTHER" id="PTHR43133">
    <property type="entry name" value="RNA POLYMERASE ECF-TYPE SIGMA FACTO"/>
    <property type="match status" value="1"/>
</dbReference>
<dbReference type="GO" id="GO:0016987">
    <property type="term" value="F:sigma factor activity"/>
    <property type="evidence" value="ECO:0007669"/>
    <property type="project" value="UniProtKB-KW"/>
</dbReference>
<reference evidence="7 8" key="1">
    <citation type="submission" date="2019-06" db="EMBL/GenBank/DDBJ databases">
        <title>Sequencing the genomes of 1000 actinobacteria strains.</title>
        <authorList>
            <person name="Klenk H.-P."/>
        </authorList>
    </citation>
    <scope>NUCLEOTIDE SEQUENCE [LARGE SCALE GENOMIC DNA]</scope>
    <source>
        <strain evidence="7 8">DSM 45679</strain>
    </source>
</reference>
<proteinExistence type="inferred from homology"/>
<dbReference type="InterPro" id="IPR007627">
    <property type="entry name" value="RNA_pol_sigma70_r2"/>
</dbReference>
<dbReference type="Gene3D" id="1.10.10.10">
    <property type="entry name" value="Winged helix-like DNA-binding domain superfamily/Winged helix DNA-binding domain"/>
    <property type="match status" value="1"/>
</dbReference>
<dbReference type="NCBIfam" id="TIGR02937">
    <property type="entry name" value="sigma70-ECF"/>
    <property type="match status" value="1"/>
</dbReference>
<keyword evidence="2" id="KW-0805">Transcription regulation</keyword>
<dbReference type="InterPro" id="IPR014284">
    <property type="entry name" value="RNA_pol_sigma-70_dom"/>
</dbReference>
<dbReference type="InterPro" id="IPR036388">
    <property type="entry name" value="WH-like_DNA-bd_sf"/>
</dbReference>
<dbReference type="EMBL" id="VFML01000001">
    <property type="protein sequence ID" value="TQJ02613.1"/>
    <property type="molecule type" value="Genomic_DNA"/>
</dbReference>
<dbReference type="Proteomes" id="UP000320876">
    <property type="component" value="Unassembled WGS sequence"/>
</dbReference>
<dbReference type="InterPro" id="IPR039425">
    <property type="entry name" value="RNA_pol_sigma-70-like"/>
</dbReference>
<keyword evidence="8" id="KW-1185">Reference proteome</keyword>
<evidence type="ECO:0000313" key="7">
    <source>
        <dbReference type="EMBL" id="TQJ02613.1"/>
    </source>
</evidence>
<evidence type="ECO:0000256" key="3">
    <source>
        <dbReference type="ARBA" id="ARBA00023082"/>
    </source>
</evidence>
<dbReference type="Pfam" id="PF08281">
    <property type="entry name" value="Sigma70_r4_2"/>
    <property type="match status" value="1"/>
</dbReference>
<name>A0A542DHQ6_AMYCI</name>
<feature type="domain" description="RNA polymerase sigma factor 70 region 4 type 2" evidence="6">
    <location>
        <begin position="119"/>
        <end position="170"/>
    </location>
</feature>
<dbReference type="Pfam" id="PF04542">
    <property type="entry name" value="Sigma70_r2"/>
    <property type="match status" value="1"/>
</dbReference>
<evidence type="ECO:0000259" key="6">
    <source>
        <dbReference type="Pfam" id="PF08281"/>
    </source>
</evidence>
<dbReference type="SUPFAM" id="SSF88659">
    <property type="entry name" value="Sigma3 and sigma4 domains of RNA polymerase sigma factors"/>
    <property type="match status" value="1"/>
</dbReference>
<keyword evidence="4" id="KW-0804">Transcription</keyword>
<evidence type="ECO:0000256" key="1">
    <source>
        <dbReference type="ARBA" id="ARBA00010641"/>
    </source>
</evidence>
<sequence>MEDDELTDLALRAAAGNRTAAEGFVSATQHQLHRMLGYLVEPRLAEDLVQETYLRAFTALPRYAARCPARMWLLAIAKRVAADHLRTRKRRPQHARTPDWTGVAERAGAAEPDHGRLVDLRRLVAELSPERRESFVLTQVLGLSYAEAALVCECAIGTIRSRVARARQDLLTWLGPAGAGKPAAGESRM</sequence>
<evidence type="ECO:0000259" key="5">
    <source>
        <dbReference type="Pfam" id="PF04542"/>
    </source>
</evidence>
<feature type="domain" description="RNA polymerase sigma-70 region 2" evidence="5">
    <location>
        <begin position="29"/>
        <end position="91"/>
    </location>
</feature>
<evidence type="ECO:0000256" key="4">
    <source>
        <dbReference type="ARBA" id="ARBA00023163"/>
    </source>
</evidence>
<keyword evidence="3" id="KW-0731">Sigma factor</keyword>
<dbReference type="Gene3D" id="1.10.1740.10">
    <property type="match status" value="1"/>
</dbReference>
<comment type="similarity">
    <text evidence="1">Belongs to the sigma-70 factor family. ECF subfamily.</text>
</comment>
<dbReference type="OrthoDB" id="3821507at2"/>
<dbReference type="GO" id="GO:0003677">
    <property type="term" value="F:DNA binding"/>
    <property type="evidence" value="ECO:0007669"/>
    <property type="project" value="InterPro"/>
</dbReference>
<evidence type="ECO:0000256" key="2">
    <source>
        <dbReference type="ARBA" id="ARBA00023015"/>
    </source>
</evidence>
<organism evidence="7 8">
    <name type="scientific">Amycolatopsis cihanbeyliensis</name>
    <dbReference type="NCBI Taxonomy" id="1128664"/>
    <lineage>
        <taxon>Bacteria</taxon>
        <taxon>Bacillati</taxon>
        <taxon>Actinomycetota</taxon>
        <taxon>Actinomycetes</taxon>
        <taxon>Pseudonocardiales</taxon>
        <taxon>Pseudonocardiaceae</taxon>
        <taxon>Amycolatopsis</taxon>
    </lineage>
</organism>
<dbReference type="AlphaFoldDB" id="A0A542DHQ6"/>
<dbReference type="RefSeq" id="WP_141997739.1">
    <property type="nucleotide sequence ID" value="NZ_VFML01000001.1"/>
</dbReference>
<dbReference type="InterPro" id="IPR013325">
    <property type="entry name" value="RNA_pol_sigma_r2"/>
</dbReference>
<protein>
    <submittedName>
        <fullName evidence="7">RNA polymerase sigma-70 factor (ECF subfamily)</fullName>
    </submittedName>
</protein>
<dbReference type="PANTHER" id="PTHR43133:SF61">
    <property type="entry name" value="ECF RNA POLYMERASE SIGMA FACTOR SIGC"/>
    <property type="match status" value="1"/>
</dbReference>
<accession>A0A542DHQ6</accession>
<dbReference type="InterPro" id="IPR013249">
    <property type="entry name" value="RNA_pol_sigma70_r4_t2"/>
</dbReference>
<dbReference type="SUPFAM" id="SSF88946">
    <property type="entry name" value="Sigma2 domain of RNA polymerase sigma factors"/>
    <property type="match status" value="1"/>
</dbReference>
<comment type="caution">
    <text evidence="7">The sequence shown here is derived from an EMBL/GenBank/DDBJ whole genome shotgun (WGS) entry which is preliminary data.</text>
</comment>
<evidence type="ECO:0000313" key="8">
    <source>
        <dbReference type="Proteomes" id="UP000320876"/>
    </source>
</evidence>